<dbReference type="OrthoDB" id="3777254at2759"/>
<dbReference type="Proteomes" id="UP000800035">
    <property type="component" value="Unassembled WGS sequence"/>
</dbReference>
<evidence type="ECO:0000256" key="1">
    <source>
        <dbReference type="SAM" id="MobiDB-lite"/>
    </source>
</evidence>
<evidence type="ECO:0000313" key="4">
    <source>
        <dbReference type="Proteomes" id="UP000800035"/>
    </source>
</evidence>
<dbReference type="AlphaFoldDB" id="A0A6A5TJG1"/>
<accession>A0A6A5TJG1</accession>
<evidence type="ECO:0000259" key="2">
    <source>
        <dbReference type="Pfam" id="PF13843"/>
    </source>
</evidence>
<feature type="region of interest" description="Disordered" evidence="1">
    <location>
        <begin position="447"/>
        <end position="466"/>
    </location>
</feature>
<feature type="non-terminal residue" evidence="3">
    <location>
        <position position="1"/>
    </location>
</feature>
<sequence>ETGHACLPKGVDASNPITLFNLFFSANILDRIAYHTNQHAEKLRADALLQDNELRPRGWKLTSPTKLYTYFVISFKSPFRRVWDLSEHIRKRSLKLWHPGKHLCVNEAIARFTGRASEIIIIKIKPTPEGYKVWVLARPVNLLNVNLAEILAFTPTKSVPITLVLAKDAASNHLFALGSHTVWNDNLFNTVPMLKYLRKEGIGCAGTVRTTATRTEERFEDATRAEAQEPEPTVRAHGNKKLTKERFNGDLVRLKTQFSHWLEWGEAYWALSEYKTVLQAAWRDLQVVLFATTIANGTTYVKRRRKRPAEASRNKKPFEKAFGNAPVKLLSIPKMIDAYNHHKSERARRRTWKPLLYLLLDLTLSNIYRMSTYSERAAARSGGHKNFLYQLIEQLFERGKRLSNGSHKRKRLDDVAPGEQSHHIEPVRMWAESKTCIACSENGRTNNATATGRAPLKEISGNKKAS</sequence>
<dbReference type="PANTHER" id="PTHR46599">
    <property type="entry name" value="PIGGYBAC TRANSPOSABLE ELEMENT-DERIVED PROTEIN 4"/>
    <property type="match status" value="1"/>
</dbReference>
<dbReference type="InterPro" id="IPR029526">
    <property type="entry name" value="PGBD"/>
</dbReference>
<evidence type="ECO:0000313" key="3">
    <source>
        <dbReference type="EMBL" id="KAF1951792.1"/>
    </source>
</evidence>
<dbReference type="Pfam" id="PF13843">
    <property type="entry name" value="DDE_Tnp_1_7"/>
    <property type="match status" value="1"/>
</dbReference>
<feature type="region of interest" description="Disordered" evidence="1">
    <location>
        <begin position="218"/>
        <end position="240"/>
    </location>
</feature>
<dbReference type="PANTHER" id="PTHR46599:SF3">
    <property type="entry name" value="PIGGYBAC TRANSPOSABLE ELEMENT-DERIVED PROTEIN 4"/>
    <property type="match status" value="1"/>
</dbReference>
<dbReference type="EMBL" id="ML977015">
    <property type="protein sequence ID" value="KAF1951792.1"/>
    <property type="molecule type" value="Genomic_DNA"/>
</dbReference>
<name>A0A6A5TJG1_9PLEO</name>
<protein>
    <recommendedName>
        <fullName evidence="2">PiggyBac transposable element-derived protein domain-containing protein</fullName>
    </recommendedName>
</protein>
<proteinExistence type="predicted"/>
<feature type="compositionally biased region" description="Basic and acidic residues" evidence="1">
    <location>
        <begin position="218"/>
        <end position="227"/>
    </location>
</feature>
<organism evidence="3 4">
    <name type="scientific">Byssothecium circinans</name>
    <dbReference type="NCBI Taxonomy" id="147558"/>
    <lineage>
        <taxon>Eukaryota</taxon>
        <taxon>Fungi</taxon>
        <taxon>Dikarya</taxon>
        <taxon>Ascomycota</taxon>
        <taxon>Pezizomycotina</taxon>
        <taxon>Dothideomycetes</taxon>
        <taxon>Pleosporomycetidae</taxon>
        <taxon>Pleosporales</taxon>
        <taxon>Massarineae</taxon>
        <taxon>Massarinaceae</taxon>
        <taxon>Byssothecium</taxon>
    </lineage>
</organism>
<keyword evidence="4" id="KW-1185">Reference proteome</keyword>
<gene>
    <name evidence="3" type="ORF">CC80DRAFT_495927</name>
</gene>
<feature type="domain" description="PiggyBac transposable element-derived protein" evidence="2">
    <location>
        <begin position="77"/>
        <end position="366"/>
    </location>
</feature>
<reference evidence="3" key="1">
    <citation type="journal article" date="2020" name="Stud. Mycol.">
        <title>101 Dothideomycetes genomes: a test case for predicting lifestyles and emergence of pathogens.</title>
        <authorList>
            <person name="Haridas S."/>
            <person name="Albert R."/>
            <person name="Binder M."/>
            <person name="Bloem J."/>
            <person name="Labutti K."/>
            <person name="Salamov A."/>
            <person name="Andreopoulos B."/>
            <person name="Baker S."/>
            <person name="Barry K."/>
            <person name="Bills G."/>
            <person name="Bluhm B."/>
            <person name="Cannon C."/>
            <person name="Castanera R."/>
            <person name="Culley D."/>
            <person name="Daum C."/>
            <person name="Ezra D."/>
            <person name="Gonzalez J."/>
            <person name="Henrissat B."/>
            <person name="Kuo A."/>
            <person name="Liang C."/>
            <person name="Lipzen A."/>
            <person name="Lutzoni F."/>
            <person name="Magnuson J."/>
            <person name="Mondo S."/>
            <person name="Nolan M."/>
            <person name="Ohm R."/>
            <person name="Pangilinan J."/>
            <person name="Park H.-J."/>
            <person name="Ramirez L."/>
            <person name="Alfaro M."/>
            <person name="Sun H."/>
            <person name="Tritt A."/>
            <person name="Yoshinaga Y."/>
            <person name="Zwiers L.-H."/>
            <person name="Turgeon B."/>
            <person name="Goodwin S."/>
            <person name="Spatafora J."/>
            <person name="Crous P."/>
            <person name="Grigoriev I."/>
        </authorList>
    </citation>
    <scope>NUCLEOTIDE SEQUENCE</scope>
    <source>
        <strain evidence="3">CBS 675.92</strain>
    </source>
</reference>